<dbReference type="RefSeq" id="WP_185679164.1">
    <property type="nucleotide sequence ID" value="NZ_JACLAX010000007.1"/>
</dbReference>
<comment type="caution">
    <text evidence="1">The sequence shown here is derived from an EMBL/GenBank/DDBJ whole genome shotgun (WGS) entry which is preliminary data.</text>
</comment>
<reference evidence="1 2" key="1">
    <citation type="submission" date="2020-08" db="EMBL/GenBank/DDBJ databases">
        <title>The genome sequence of type strain Novosphingobium piscinae KCTC 42194.</title>
        <authorList>
            <person name="Liu Y."/>
        </authorList>
    </citation>
    <scope>NUCLEOTIDE SEQUENCE [LARGE SCALE GENOMIC DNA]</scope>
    <source>
        <strain evidence="1 2">KCTC 42194</strain>
    </source>
</reference>
<dbReference type="Pfam" id="PF16155">
    <property type="entry name" value="PnbB"/>
    <property type="match status" value="1"/>
</dbReference>
<protein>
    <submittedName>
        <fullName evidence="1">DUF4863 family protein</fullName>
    </submittedName>
</protein>
<dbReference type="EMBL" id="JACLAX010000007">
    <property type="protein sequence ID" value="MBC2669304.1"/>
    <property type="molecule type" value="Genomic_DNA"/>
</dbReference>
<gene>
    <name evidence="1" type="ORF">H7F53_09125</name>
</gene>
<sequence length="159" mass="16748">MNSRPSTPDTFVEHLAEATRLIGDAMLDKSLEARLEAALPADGAWFAKAEALCRQGVAEGWLCGREAGGIKFGRCVPAGAGLGRFSVDVVEMDNVVGPHHAHPQGEIDLIIPLDDAAEFDGKGAGWMVYGPGSAHAPTVRQGKALVLYLLPDGAIAFTR</sequence>
<organism evidence="1 2">
    <name type="scientific">Novosphingobium piscinae</name>
    <dbReference type="NCBI Taxonomy" id="1507448"/>
    <lineage>
        <taxon>Bacteria</taxon>
        <taxon>Pseudomonadati</taxon>
        <taxon>Pseudomonadota</taxon>
        <taxon>Alphaproteobacteria</taxon>
        <taxon>Sphingomonadales</taxon>
        <taxon>Sphingomonadaceae</taxon>
        <taxon>Novosphingobium</taxon>
    </lineage>
</organism>
<dbReference type="AlphaFoldDB" id="A0A7X1FYF1"/>
<dbReference type="Proteomes" id="UP000551327">
    <property type="component" value="Unassembled WGS sequence"/>
</dbReference>
<accession>A0A7X1FYF1</accession>
<proteinExistence type="predicted"/>
<dbReference type="InterPro" id="IPR032345">
    <property type="entry name" value="PnbB"/>
</dbReference>
<evidence type="ECO:0000313" key="2">
    <source>
        <dbReference type="Proteomes" id="UP000551327"/>
    </source>
</evidence>
<name>A0A7X1FYF1_9SPHN</name>
<evidence type="ECO:0000313" key="1">
    <source>
        <dbReference type="EMBL" id="MBC2669304.1"/>
    </source>
</evidence>
<keyword evidence="2" id="KW-1185">Reference proteome</keyword>